<dbReference type="KEGG" id="yel:LC20_08485"/>
<evidence type="ECO:0000313" key="1">
    <source>
        <dbReference type="EMBL" id="ATX62948.1"/>
    </source>
</evidence>
<sequence>MFKGIHIFCDGAIYCPVVTSDYDQKPAKAPVFTATDNKSRPDDDSGDNGQTVLIKSTLLNAKCFFFYLGFGYGDINWLIGIVILTESVSITTE</sequence>
<accession>A0A7U5PGZ6</accession>
<name>A0A7U5PGZ6_YEREN</name>
<dbReference type="AlphaFoldDB" id="A0A7U5PGZ6"/>
<dbReference type="EMBL" id="CP007448">
    <property type="protein sequence ID" value="ATX62948.1"/>
    <property type="molecule type" value="Genomic_DNA"/>
</dbReference>
<protein>
    <submittedName>
        <fullName evidence="1">Uncharacterized protein</fullName>
    </submittedName>
</protein>
<reference evidence="1 2" key="1">
    <citation type="submission" date="2017-11" db="EMBL/GenBank/DDBJ databases">
        <title>The complete genome sequence and comparative genome analysis of Yersinia enterocolitica strain LC20.</title>
        <authorList>
            <person name="Shi G."/>
            <person name="Su M."/>
            <person name="Liang J."/>
            <person name="Gu W."/>
            <person name="Xiao Y."/>
            <person name="Zhang Z."/>
            <person name="Qiu H."/>
            <person name="Duan R."/>
            <person name="Zhang Z."/>
            <person name="Li Y."/>
            <person name="Zhang X."/>
            <person name="Ling Y."/>
            <person name="Song L."/>
            <person name="Chen M."/>
            <person name="Zhao Y."/>
            <person name="Wu J."/>
            <person name="Jing H."/>
            <person name="Xiao J."/>
            <person name="Wang X."/>
        </authorList>
    </citation>
    <scope>NUCLEOTIDE SEQUENCE [LARGE SCALE GENOMIC DNA]</scope>
    <source>
        <strain evidence="1 2">LC20</strain>
    </source>
</reference>
<dbReference type="Proteomes" id="UP000230961">
    <property type="component" value="Chromosome"/>
</dbReference>
<proteinExistence type="predicted"/>
<evidence type="ECO:0000313" key="2">
    <source>
        <dbReference type="Proteomes" id="UP000230961"/>
    </source>
</evidence>
<gene>
    <name evidence="1" type="ORF">LC20_08485</name>
</gene>
<organism evidence="1 2">
    <name type="scientific">Yersinia enterocolitica LC20</name>
    <dbReference type="NCBI Taxonomy" id="1443113"/>
    <lineage>
        <taxon>Bacteria</taxon>
        <taxon>Pseudomonadati</taxon>
        <taxon>Pseudomonadota</taxon>
        <taxon>Gammaproteobacteria</taxon>
        <taxon>Enterobacterales</taxon>
        <taxon>Yersiniaceae</taxon>
        <taxon>Yersinia</taxon>
    </lineage>
</organism>